<dbReference type="Pfam" id="PF17942">
    <property type="entry name" value="Morc6_S5"/>
    <property type="match status" value="1"/>
</dbReference>
<dbReference type="AlphaFoldDB" id="A0A1I7V1G8"/>
<evidence type="ECO:0000256" key="4">
    <source>
        <dbReference type="ARBA" id="ARBA00023242"/>
    </source>
</evidence>
<dbReference type="GO" id="GO:0005634">
    <property type="term" value="C:nucleus"/>
    <property type="evidence" value="ECO:0007669"/>
    <property type="project" value="UniProtKB-SubCell"/>
</dbReference>
<feature type="region of interest" description="Disordered" evidence="6">
    <location>
        <begin position="671"/>
        <end position="761"/>
    </location>
</feature>
<evidence type="ECO:0000313" key="8">
    <source>
        <dbReference type="Proteomes" id="UP000095282"/>
    </source>
</evidence>
<sequence>MTWRRRLLHSNISTATGEILRGENRQRTSISSAIHSDPFSAIAEFVDNSYDAQARNLSIDYIERDGMHLLEFLDDGKGMTHTEALAVIAFGHSSKDQEHIGRYGNGLKSGGFHLGGELLLLTKRGGIRTAMLISHRFHEEKNLESSVFVPCPSIDQHGRPYGTEKELERFDMEMRIIHEYAPLGSLSLDELFNRITTPSGTYIIISRLRRTALGEFLINVTRDQHNILLDGDDLPLHKTSLREYLSIIYLYPRMKIYLRSQLVLPKKICENWMVKYLADIPTSKFKDAFSQNAKERQDTVENLKRKLNTINSDIGELNTRELSIAEQRQQRQKLTVKRDRISELLKTAEKECLDYKKNFKEEKISLNCGLEMQDRANHGLHFYINNRLIEWGYKKAFFKKNNKAIGVSAYVDLKSSIFRPTTNKQGFECAKTFNTLVKNCDEHLTEYFNYFQNCWLPTHMKNLGIEVFDVDSAMESFWNVYGYRIPFSVNCERGLINNEKALEFSQRGGTWFLCQRCRWWKLDMRPGRPPIVPGDVTCQSRNQGCIEQPGKTHREGFEKKENWKKVEYARKKNIPIVPSRPKELPLQLYSSPTVSSASSVIEVPSTSSTLTRRLYTMDQLEDGVMTESEWQEAMKDAVKTTGTRRATSPMLAPLGKLLDIQHIPRVVIDSESEYEVDEVDEVDPEDVEEEPYYPQGSPVRKAEKTARQQARRPSVKVKRRLRDETDSDEFYDLSPERPKKKSKSSSSIRMKSVEPEPTFNREQYLEDKLNQFLELVGDKKLPKNGQRNFDPEALMKKYDEKQAFATNDRVFILAEYLKKLPNFPLKIPSNLDDGREILENLIVQIRQKKRN</sequence>
<keyword evidence="8" id="KW-1185">Reference proteome</keyword>
<feature type="compositionally biased region" description="Basic residues" evidence="6">
    <location>
        <begin position="709"/>
        <end position="720"/>
    </location>
</feature>
<dbReference type="InterPro" id="IPR036890">
    <property type="entry name" value="HATPase_C_sf"/>
</dbReference>
<dbReference type="SUPFAM" id="SSF55874">
    <property type="entry name" value="ATPase domain of HSP90 chaperone/DNA topoisomerase II/histidine kinase"/>
    <property type="match status" value="1"/>
</dbReference>
<keyword evidence="4" id="KW-0539">Nucleus</keyword>
<dbReference type="GO" id="GO:0046872">
    <property type="term" value="F:metal ion binding"/>
    <property type="evidence" value="ECO:0007669"/>
    <property type="project" value="UniProtKB-KW"/>
</dbReference>
<dbReference type="PANTHER" id="PTHR23337:SF3">
    <property type="entry name" value="MORC FAMILY CW-TYPE ZINC FINGER 2"/>
    <property type="match status" value="1"/>
</dbReference>
<dbReference type="Proteomes" id="UP000095282">
    <property type="component" value="Unplaced"/>
</dbReference>
<protein>
    <submittedName>
        <fullName evidence="9">Morc6_S5 domain-containing protein</fullName>
    </submittedName>
</protein>
<feature type="compositionally biased region" description="Acidic residues" evidence="6">
    <location>
        <begin position="671"/>
        <end position="691"/>
    </location>
</feature>
<dbReference type="Pfam" id="PF13589">
    <property type="entry name" value="HATPase_c_3"/>
    <property type="match status" value="1"/>
</dbReference>
<name>A0A1I7V1G8_9PELO</name>
<feature type="domain" description="Morc S5" evidence="7">
    <location>
        <begin position="335"/>
        <end position="447"/>
    </location>
</feature>
<evidence type="ECO:0000256" key="1">
    <source>
        <dbReference type="ARBA" id="ARBA00004123"/>
    </source>
</evidence>
<evidence type="ECO:0000256" key="3">
    <source>
        <dbReference type="ARBA" id="ARBA00023054"/>
    </source>
</evidence>
<evidence type="ECO:0000259" key="7">
    <source>
        <dbReference type="Pfam" id="PF17942"/>
    </source>
</evidence>
<dbReference type="WBParaSite" id="Csp11.Scaffold630.g21454.t1">
    <property type="protein sequence ID" value="Csp11.Scaffold630.g21454.t1"/>
    <property type="gene ID" value="Csp11.Scaffold630.g21454"/>
</dbReference>
<dbReference type="STRING" id="1561998.A0A1I7V1G8"/>
<proteinExistence type="predicted"/>
<dbReference type="PANTHER" id="PTHR23337">
    <property type="entry name" value="ZINC FINGER CW-TYPE COILED-COIL DOMAIN PROTEIN 1"/>
    <property type="match status" value="1"/>
</dbReference>
<keyword evidence="3 5" id="KW-0175">Coiled coil</keyword>
<evidence type="ECO:0000313" key="9">
    <source>
        <dbReference type="WBParaSite" id="Csp11.Scaffold630.g21454.t1"/>
    </source>
</evidence>
<dbReference type="Gene3D" id="3.30.565.10">
    <property type="entry name" value="Histidine kinase-like ATPase, C-terminal domain"/>
    <property type="match status" value="1"/>
</dbReference>
<evidence type="ECO:0000256" key="2">
    <source>
        <dbReference type="ARBA" id="ARBA00022723"/>
    </source>
</evidence>
<evidence type="ECO:0000256" key="5">
    <source>
        <dbReference type="SAM" id="Coils"/>
    </source>
</evidence>
<organism evidence="8 9">
    <name type="scientific">Caenorhabditis tropicalis</name>
    <dbReference type="NCBI Taxonomy" id="1561998"/>
    <lineage>
        <taxon>Eukaryota</taxon>
        <taxon>Metazoa</taxon>
        <taxon>Ecdysozoa</taxon>
        <taxon>Nematoda</taxon>
        <taxon>Chromadorea</taxon>
        <taxon>Rhabditida</taxon>
        <taxon>Rhabditina</taxon>
        <taxon>Rhabditomorpha</taxon>
        <taxon>Rhabditoidea</taxon>
        <taxon>Rhabditidae</taxon>
        <taxon>Peloderinae</taxon>
        <taxon>Caenorhabditis</taxon>
    </lineage>
</organism>
<keyword evidence="2" id="KW-0479">Metal-binding</keyword>
<reference evidence="9" key="1">
    <citation type="submission" date="2016-11" db="UniProtKB">
        <authorList>
            <consortium name="WormBaseParasite"/>
        </authorList>
    </citation>
    <scope>IDENTIFICATION</scope>
</reference>
<dbReference type="InterPro" id="IPR041006">
    <property type="entry name" value="Morc_S5"/>
</dbReference>
<evidence type="ECO:0000256" key="6">
    <source>
        <dbReference type="SAM" id="MobiDB-lite"/>
    </source>
</evidence>
<comment type="subcellular location">
    <subcellularLocation>
        <location evidence="1">Nucleus</location>
    </subcellularLocation>
</comment>
<accession>A0A1I7V1G8</accession>
<feature type="coiled-coil region" evidence="5">
    <location>
        <begin position="286"/>
        <end position="358"/>
    </location>
</feature>
<dbReference type="eggNOG" id="KOG1845">
    <property type="taxonomic scope" value="Eukaryota"/>
</dbReference>